<evidence type="ECO:0000313" key="2">
    <source>
        <dbReference type="Proteomes" id="UP000326582"/>
    </source>
</evidence>
<dbReference type="EMBL" id="CP038489">
    <property type="protein sequence ID" value="QFZ29643.1"/>
    <property type="molecule type" value="Genomic_DNA"/>
</dbReference>
<accession>A0ACD0WPZ2</accession>
<proteinExistence type="predicted"/>
<evidence type="ECO:0000313" key="1">
    <source>
        <dbReference type="EMBL" id="QFZ29643.1"/>
    </source>
</evidence>
<organism evidence="1 2">
    <name type="scientific">Clavispora lusitaniae</name>
    <name type="common">Candida lusitaniae</name>
    <dbReference type="NCBI Taxonomy" id="36911"/>
    <lineage>
        <taxon>Eukaryota</taxon>
        <taxon>Fungi</taxon>
        <taxon>Dikarya</taxon>
        <taxon>Ascomycota</taxon>
        <taxon>Saccharomycotina</taxon>
        <taxon>Pichiomycetes</taxon>
        <taxon>Metschnikowiaceae</taxon>
        <taxon>Clavispora</taxon>
    </lineage>
</organism>
<name>A0ACD0WPZ2_CLALS</name>
<keyword evidence="2" id="KW-1185">Reference proteome</keyword>
<reference evidence="2" key="1">
    <citation type="journal article" date="2019" name="MBio">
        <title>Comparative genomics for the elucidation of multidrug resistance (MDR) in Candida lusitaniae.</title>
        <authorList>
            <person name="Kannan A."/>
            <person name="Asner S.A."/>
            <person name="Trachsel E."/>
            <person name="Kelly S."/>
            <person name="Parker J."/>
            <person name="Sanglard D."/>
        </authorList>
    </citation>
    <scope>NUCLEOTIDE SEQUENCE [LARGE SCALE GENOMIC DNA]</scope>
    <source>
        <strain evidence="2">P1</strain>
    </source>
</reference>
<sequence length="642" mass="72164">MSKIDTLLATVDTLTARSDRIASSVAEANMLISSILHVNSSIASADGQIDSMTSLINKSNICLNELEKLYEKSYYLESNLHVNEAYISEASLDSLAKEYEYVLTSLSFGGNGSQNLLQPMPPSPQMSDRALKNKLSLSNLELKPIRCKQSRVQKQKSRYRLSAAYTLNPVQEVRNVSHSSRDTYESSVMDHASDAETETSMEEESEKKENRGYSVRNSQPRYFEDEHTHTLQLLQRRDVDLQPERNSPQLEANVHQEHSLQHGDMQQHRSQSPSHHKQNDMQSPSRQKSQKSPSHVHLQPHEPAAHNNSRPLHSHSPDLHQLDLDMHEPHLPPSPLGFGSLDVRALDLDTLDDYDFSLSASPGSEDSPESVRSRKSSRAPKVDDIDNFHRYLRRSRIDLQAAIQRLPLERSRSHESVFSDAAPIQRPTAESTPRFHNPTDRIVAAHKGAVILPPTVETVYSNSFEQPSAFRDPAHHDLKALSLKFLQPEAPPVTPKKNNFTFFSYLNSPARTDPSPSKSDRARRGSVEVLGKSLASGFRSLVAPRSDASPAQRSRSSPPEKIKQMRRDIREPISARSDTVCKRLPPQQTERQLKNGSHSSLTIGPNKTKIINHGQTSLFKKPTVRRMSSTLLREALNDSILF</sequence>
<protein>
    <submittedName>
        <fullName evidence="1">Uncharacterized protein</fullName>
    </submittedName>
</protein>
<gene>
    <name evidence="1" type="ORF">EJF14_60154</name>
</gene>
<dbReference type="Proteomes" id="UP000326582">
    <property type="component" value="Chromosome 6"/>
</dbReference>